<dbReference type="PANTHER" id="PTHR30269:SF32">
    <property type="entry name" value="MEMBRANE TRANSPORTER PROTEIN-RELATED"/>
    <property type="match status" value="1"/>
</dbReference>
<keyword evidence="7 8" id="KW-0472">Membrane</keyword>
<evidence type="ECO:0000256" key="1">
    <source>
        <dbReference type="ARBA" id="ARBA00004651"/>
    </source>
</evidence>
<keyword evidence="4 8" id="KW-1003">Cell membrane</keyword>
<dbReference type="InterPro" id="IPR052017">
    <property type="entry name" value="TSUP"/>
</dbReference>
<evidence type="ECO:0000256" key="4">
    <source>
        <dbReference type="ARBA" id="ARBA00022475"/>
    </source>
</evidence>
<protein>
    <recommendedName>
        <fullName evidence="8">Probable membrane transporter protein</fullName>
    </recommendedName>
</protein>
<feature type="transmembrane region" description="Helical" evidence="8">
    <location>
        <begin position="82"/>
        <end position="100"/>
    </location>
</feature>
<feature type="transmembrane region" description="Helical" evidence="8">
    <location>
        <begin position="234"/>
        <end position="252"/>
    </location>
</feature>
<comment type="caution">
    <text evidence="9">The sequence shown here is derived from an EMBL/GenBank/DDBJ whole genome shotgun (WGS) entry which is preliminary data.</text>
</comment>
<gene>
    <name evidence="9" type="ORF">JCR33_11060</name>
</gene>
<name>A0A934MHM1_9HYPH</name>
<organism evidence="9 10">
    <name type="scientific">Acuticoccus mangrovi</name>
    <dbReference type="NCBI Taxonomy" id="2796142"/>
    <lineage>
        <taxon>Bacteria</taxon>
        <taxon>Pseudomonadati</taxon>
        <taxon>Pseudomonadota</taxon>
        <taxon>Alphaproteobacteria</taxon>
        <taxon>Hyphomicrobiales</taxon>
        <taxon>Amorphaceae</taxon>
        <taxon>Acuticoccus</taxon>
    </lineage>
</organism>
<evidence type="ECO:0000256" key="5">
    <source>
        <dbReference type="ARBA" id="ARBA00022692"/>
    </source>
</evidence>
<sequence>MMPHFSPLLWIAIIAITLTAGLVKGLVGFAMPMIMISGLSSVLPPDVALGALIVPTLATNLLQALRQGWHAAIASVRAHRRYVAVVVVVLAFSAQLVAILPSWVLFLVLGTAVVTFACIQLAGLRIHIPPERRTLAEVFFAALSGFFGGMSGVWGPTTVMYLTALDTPKTEQIRVQGIVYGLAAVALTIAHTNSGAFNATTAPLSVLLLIPALAGLVIGVRLHDRLDQDKFRRATLAVLVIAGLNLVRRGLFS</sequence>
<evidence type="ECO:0000256" key="7">
    <source>
        <dbReference type="ARBA" id="ARBA00023136"/>
    </source>
</evidence>
<dbReference type="EMBL" id="JAEKJA010000007">
    <property type="protein sequence ID" value="MBJ3776231.1"/>
    <property type="molecule type" value="Genomic_DNA"/>
</dbReference>
<keyword evidence="5 8" id="KW-0812">Transmembrane</keyword>
<dbReference type="Pfam" id="PF01925">
    <property type="entry name" value="TauE"/>
    <property type="match status" value="1"/>
</dbReference>
<dbReference type="InterPro" id="IPR002781">
    <property type="entry name" value="TM_pro_TauE-like"/>
</dbReference>
<feature type="transmembrane region" description="Helical" evidence="8">
    <location>
        <begin position="41"/>
        <end position="62"/>
    </location>
</feature>
<dbReference type="Proteomes" id="UP000609531">
    <property type="component" value="Unassembled WGS sequence"/>
</dbReference>
<evidence type="ECO:0000313" key="10">
    <source>
        <dbReference type="Proteomes" id="UP000609531"/>
    </source>
</evidence>
<feature type="transmembrane region" description="Helical" evidence="8">
    <location>
        <begin position="106"/>
        <end position="126"/>
    </location>
</feature>
<evidence type="ECO:0000256" key="2">
    <source>
        <dbReference type="ARBA" id="ARBA00009142"/>
    </source>
</evidence>
<dbReference type="RefSeq" id="WP_198882106.1">
    <property type="nucleotide sequence ID" value="NZ_JAEKJA010000007.1"/>
</dbReference>
<feature type="transmembrane region" description="Helical" evidence="8">
    <location>
        <begin position="138"/>
        <end position="155"/>
    </location>
</feature>
<evidence type="ECO:0000313" key="9">
    <source>
        <dbReference type="EMBL" id="MBJ3776231.1"/>
    </source>
</evidence>
<comment type="similarity">
    <text evidence="2 8">Belongs to the 4-toluene sulfonate uptake permease (TSUP) (TC 2.A.102) family.</text>
</comment>
<proteinExistence type="inferred from homology"/>
<feature type="transmembrane region" description="Helical" evidence="8">
    <location>
        <begin position="202"/>
        <end position="222"/>
    </location>
</feature>
<dbReference type="AlphaFoldDB" id="A0A934MHM1"/>
<dbReference type="PANTHER" id="PTHR30269">
    <property type="entry name" value="TRANSMEMBRANE PROTEIN YFCA"/>
    <property type="match status" value="1"/>
</dbReference>
<keyword evidence="3" id="KW-0813">Transport</keyword>
<evidence type="ECO:0000256" key="3">
    <source>
        <dbReference type="ARBA" id="ARBA00022448"/>
    </source>
</evidence>
<keyword evidence="6 8" id="KW-1133">Transmembrane helix</keyword>
<evidence type="ECO:0000256" key="8">
    <source>
        <dbReference type="RuleBase" id="RU363041"/>
    </source>
</evidence>
<comment type="subcellular location">
    <subcellularLocation>
        <location evidence="1 8">Cell membrane</location>
        <topology evidence="1 8">Multi-pass membrane protein</topology>
    </subcellularLocation>
</comment>
<reference evidence="9" key="1">
    <citation type="submission" date="2020-12" db="EMBL/GenBank/DDBJ databases">
        <title>Bacterial taxonomy.</title>
        <authorList>
            <person name="Pan X."/>
        </authorList>
    </citation>
    <scope>NUCLEOTIDE SEQUENCE</scope>
    <source>
        <strain evidence="9">B2012</strain>
    </source>
</reference>
<dbReference type="GO" id="GO:0005886">
    <property type="term" value="C:plasma membrane"/>
    <property type="evidence" value="ECO:0007669"/>
    <property type="project" value="UniProtKB-SubCell"/>
</dbReference>
<evidence type="ECO:0000256" key="6">
    <source>
        <dbReference type="ARBA" id="ARBA00022989"/>
    </source>
</evidence>
<keyword evidence="10" id="KW-1185">Reference proteome</keyword>
<accession>A0A934MHM1</accession>